<dbReference type="EMBL" id="CP120678">
    <property type="protein sequence ID" value="WIW71985.1"/>
    <property type="molecule type" value="Genomic_DNA"/>
</dbReference>
<dbReference type="Pfam" id="PF13332">
    <property type="entry name" value="Fil_haemagg_2"/>
    <property type="match status" value="1"/>
</dbReference>
<organism evidence="2 3">
    <name type="scientific">Selenobaculum gibii</name>
    <dbReference type="NCBI Taxonomy" id="3054208"/>
    <lineage>
        <taxon>Bacteria</taxon>
        <taxon>Bacillati</taxon>
        <taxon>Bacillota</taxon>
        <taxon>Negativicutes</taxon>
        <taxon>Selenomonadales</taxon>
        <taxon>Selenomonadaceae</taxon>
        <taxon>Selenobaculum</taxon>
    </lineage>
</organism>
<reference evidence="2" key="1">
    <citation type="submission" date="2023-03" db="EMBL/GenBank/DDBJ databases">
        <title>Selenobaculum gbiensis gen. nov. sp. nov., a new bacterium isolated from the gut microbiota of IBD patient.</title>
        <authorList>
            <person name="Yeo S."/>
            <person name="Park H."/>
            <person name="Huh C.S."/>
        </authorList>
    </citation>
    <scope>NUCLEOTIDE SEQUENCE</scope>
    <source>
        <strain evidence="2">ICN-92133</strain>
    </source>
</reference>
<dbReference type="AlphaFoldDB" id="A0A9Y2ALD1"/>
<evidence type="ECO:0000256" key="1">
    <source>
        <dbReference type="SAM" id="MobiDB-lite"/>
    </source>
</evidence>
<proteinExistence type="predicted"/>
<evidence type="ECO:0000313" key="3">
    <source>
        <dbReference type="Proteomes" id="UP001243623"/>
    </source>
</evidence>
<dbReference type="KEGG" id="sgbi:P3F81_09805"/>
<sequence>MTAKDTFTTKSGQDTNIIGSKLEGETINMEVGKDLNIESLQDKETYDEKNNSSGFNFSVDVSQPKGKPATYQNAGITGGKNKGKINSTYESVTDQAGIYAGKGGFDIEVGKNTDLKGAVIASEADASKNKLSTDTLTYSDIENRAEYESSSSGINVNTKPNAKDKDKGITPNIGVTSSDEADSTTKSAIAEGTIEIRSNPDQDLTGLSRDTQNSLNTLEKIFDRKTVAEQQELAQLFGQVAFKAIGDLGLKEGSPEKAALDIVFGGIMSKVGGGKFAEGAASAGLTQLVMNELKNIKDPALLQWATAIVGAAAAKVVGGKAQTGASVAVSEVKNNWLFHWQKEERQKAIDEEDWEKVAYWDRIDEAQDQIFNSMGINPNLIDWTDPINSKLLESISNQAQELEASSNFQNSFLENLPTVDYPTIIAAGSISVVVGGAVLYKYNGSWVKASSPIAIGVGKWGEATFQNESKLVDHFVRHGKEWGNITKTEYVQKARNLLNSNVEAEIEGFTNNLGYTFRYNKVTNEFAIGHPNGTISTMMRPNEGRQYWLEQVAKYADL</sequence>
<dbReference type="InterPro" id="IPR025157">
    <property type="entry name" value="Hemagglutinin_rpt"/>
</dbReference>
<name>A0A9Y2ALD1_9FIRM</name>
<feature type="compositionally biased region" description="Polar residues" evidence="1">
    <location>
        <begin position="51"/>
        <end position="61"/>
    </location>
</feature>
<feature type="region of interest" description="Disordered" evidence="1">
    <location>
        <begin position="149"/>
        <end position="185"/>
    </location>
</feature>
<accession>A0A9Y2ALD1</accession>
<evidence type="ECO:0000313" key="2">
    <source>
        <dbReference type="EMBL" id="WIW71985.1"/>
    </source>
</evidence>
<feature type="compositionally biased region" description="Polar residues" evidence="1">
    <location>
        <begin position="149"/>
        <end position="160"/>
    </location>
</feature>
<dbReference type="Proteomes" id="UP001243623">
    <property type="component" value="Chromosome"/>
</dbReference>
<dbReference type="GO" id="GO:0003824">
    <property type="term" value="F:catalytic activity"/>
    <property type="evidence" value="ECO:0007669"/>
    <property type="project" value="UniProtKB-ARBA"/>
</dbReference>
<dbReference type="RefSeq" id="WP_309320794.1">
    <property type="nucleotide sequence ID" value="NZ_CP120678.1"/>
</dbReference>
<gene>
    <name evidence="2" type="ORF">P3F81_09805</name>
</gene>
<protein>
    <submittedName>
        <fullName evidence="2">Hemagglutinin repeat-containing protein</fullName>
    </submittedName>
</protein>
<keyword evidence="3" id="KW-1185">Reference proteome</keyword>
<feature type="region of interest" description="Disordered" evidence="1">
    <location>
        <begin position="47"/>
        <end position="75"/>
    </location>
</feature>